<dbReference type="SUPFAM" id="SSF54197">
    <property type="entry name" value="HIT-like"/>
    <property type="match status" value="1"/>
</dbReference>
<name>A0A1F6CDK1_9BACT</name>
<dbReference type="Proteomes" id="UP000178344">
    <property type="component" value="Unassembled WGS sequence"/>
</dbReference>
<sequence length="160" mass="18144">MAEQKRLGAIENTRGDHQRTHMENTVGKGICPFCELNTALNKVIRSGMYWRMWPNPFAYPHQQHHFIIATFAHRTNILELGEAEWLELRTLLRKTINKFNIPGGAVVCRFGDLAYNAGTLAHLHVHIQVPDNTGPAMAVFGKIQSKDQEALLVRAFTQKV</sequence>
<evidence type="ECO:0008006" key="3">
    <source>
        <dbReference type="Google" id="ProtNLM"/>
    </source>
</evidence>
<dbReference type="InterPro" id="IPR036265">
    <property type="entry name" value="HIT-like_sf"/>
</dbReference>
<organism evidence="1 2">
    <name type="scientific">Candidatus Kaiserbacteria bacterium RIFCSPHIGHO2_01_FULL_49_13</name>
    <dbReference type="NCBI Taxonomy" id="1798477"/>
    <lineage>
        <taxon>Bacteria</taxon>
        <taxon>Candidatus Kaiseribacteriota</taxon>
    </lineage>
</organism>
<protein>
    <recommendedName>
        <fullName evidence="3">HIT domain-containing protein</fullName>
    </recommendedName>
</protein>
<comment type="caution">
    <text evidence="1">The sequence shown here is derived from an EMBL/GenBank/DDBJ whole genome shotgun (WGS) entry which is preliminary data.</text>
</comment>
<accession>A0A1F6CDK1</accession>
<dbReference type="Gene3D" id="3.30.428.10">
    <property type="entry name" value="HIT-like"/>
    <property type="match status" value="1"/>
</dbReference>
<proteinExistence type="predicted"/>
<gene>
    <name evidence="1" type="ORF">A2671_01430</name>
</gene>
<reference evidence="1 2" key="1">
    <citation type="journal article" date="2016" name="Nat. Commun.">
        <title>Thousands of microbial genomes shed light on interconnected biogeochemical processes in an aquifer system.</title>
        <authorList>
            <person name="Anantharaman K."/>
            <person name="Brown C.T."/>
            <person name="Hug L.A."/>
            <person name="Sharon I."/>
            <person name="Castelle C.J."/>
            <person name="Probst A.J."/>
            <person name="Thomas B.C."/>
            <person name="Singh A."/>
            <person name="Wilkins M.J."/>
            <person name="Karaoz U."/>
            <person name="Brodie E.L."/>
            <person name="Williams K.H."/>
            <person name="Hubbard S.S."/>
            <person name="Banfield J.F."/>
        </authorList>
    </citation>
    <scope>NUCLEOTIDE SEQUENCE [LARGE SCALE GENOMIC DNA]</scope>
</reference>
<evidence type="ECO:0000313" key="1">
    <source>
        <dbReference type="EMBL" id="OGG47325.1"/>
    </source>
</evidence>
<dbReference type="AlphaFoldDB" id="A0A1F6CDK1"/>
<dbReference type="EMBL" id="MFKQ01000013">
    <property type="protein sequence ID" value="OGG47325.1"/>
    <property type="molecule type" value="Genomic_DNA"/>
</dbReference>
<evidence type="ECO:0000313" key="2">
    <source>
        <dbReference type="Proteomes" id="UP000178344"/>
    </source>
</evidence>